<keyword evidence="1" id="KW-0732">Signal</keyword>
<organism evidence="2 3">
    <name type="scientific">Spongiibacter nanhainus</name>
    <dbReference type="NCBI Taxonomy" id="2794344"/>
    <lineage>
        <taxon>Bacteria</taxon>
        <taxon>Pseudomonadati</taxon>
        <taxon>Pseudomonadota</taxon>
        <taxon>Gammaproteobacteria</taxon>
        <taxon>Cellvibrionales</taxon>
        <taxon>Spongiibacteraceae</taxon>
        <taxon>Spongiibacter</taxon>
    </lineage>
</organism>
<dbReference type="KEGG" id="snan:I6N98_00140"/>
<feature type="signal peptide" evidence="1">
    <location>
        <begin position="1"/>
        <end position="21"/>
    </location>
</feature>
<sequence>MKQIGKIALLFALSTSIAACIGDSNASNGGNVETQTLHKAEWSSSLLDTGRVLQVFNTAYDYEVALSSYTNDDPVEVDFTQGQVVLVDYGTTPTQSPEIGVKSVKSSGEHAVVNVKIKRPGSGCGGNHAIGRPYEFVYVATTKKLIFKESVSVSGCG</sequence>
<evidence type="ECO:0000256" key="1">
    <source>
        <dbReference type="SAM" id="SignalP"/>
    </source>
</evidence>
<evidence type="ECO:0008006" key="4">
    <source>
        <dbReference type="Google" id="ProtNLM"/>
    </source>
</evidence>
<proteinExistence type="predicted"/>
<evidence type="ECO:0000313" key="2">
    <source>
        <dbReference type="EMBL" id="QQD18323.1"/>
    </source>
</evidence>
<dbReference type="EMBL" id="CP066167">
    <property type="protein sequence ID" value="QQD18323.1"/>
    <property type="molecule type" value="Genomic_DNA"/>
</dbReference>
<dbReference type="AlphaFoldDB" id="A0A7T4UQL7"/>
<dbReference type="PROSITE" id="PS51257">
    <property type="entry name" value="PROKAR_LIPOPROTEIN"/>
    <property type="match status" value="1"/>
</dbReference>
<reference evidence="2 3" key="1">
    <citation type="submission" date="2020-12" db="EMBL/GenBank/DDBJ databases">
        <authorList>
            <person name="Shan Y."/>
        </authorList>
    </citation>
    <scope>NUCLEOTIDE SEQUENCE [LARGE SCALE GENOMIC DNA]</scope>
    <source>
        <strain evidence="3">csc3.9</strain>
    </source>
</reference>
<feature type="chain" id="PRO_5032430148" description="Lipoprotein" evidence="1">
    <location>
        <begin position="22"/>
        <end position="157"/>
    </location>
</feature>
<evidence type="ECO:0000313" key="3">
    <source>
        <dbReference type="Proteomes" id="UP000596063"/>
    </source>
</evidence>
<protein>
    <recommendedName>
        <fullName evidence="4">Lipoprotein</fullName>
    </recommendedName>
</protein>
<dbReference type="RefSeq" id="WP_198569820.1">
    <property type="nucleotide sequence ID" value="NZ_CP066167.1"/>
</dbReference>
<dbReference type="Proteomes" id="UP000596063">
    <property type="component" value="Chromosome"/>
</dbReference>
<gene>
    <name evidence="2" type="ORF">I6N98_00140</name>
</gene>
<accession>A0A7T4UQL7</accession>
<keyword evidence="3" id="KW-1185">Reference proteome</keyword>
<name>A0A7T4UQL7_9GAMM</name>